<dbReference type="GO" id="GO:0004530">
    <property type="term" value="F:deoxyribonuclease I activity"/>
    <property type="evidence" value="ECO:0007669"/>
    <property type="project" value="InterPro"/>
</dbReference>
<evidence type="ECO:0000313" key="2">
    <source>
        <dbReference type="EMBL" id="CEF42386.1"/>
    </source>
</evidence>
<keyword evidence="3" id="KW-1185">Reference proteome</keyword>
<dbReference type="Pfam" id="PF21111">
    <property type="entry name" value="CDI_toxin_EC869_like"/>
    <property type="match status" value="1"/>
</dbReference>
<sequence length="255" mass="28604">MMNDAGTADQFRQVISTGGTGLVEAVADQEDVQNNINDVIQEGDKDPCDVPTFKGKHSEDVQNSDIAAANNVDGRQMAGRPTIQWKDGVQWVSKGNGIQAQGNPFEVWDAQRLKDQGYDWLADYQTPKSNWKSFDEWNNNSRTAISDKTMDLGAPYYKIQRNIQARILANVQQMIRYDTDSGPYRYNDGSSKVGTSVEFSKTEINHYVLDLGVPSDPTDDQWQAICKALQRAKDRVAMDPTTNGKDIDFRIKEIT</sequence>
<dbReference type="PATRIC" id="fig|446692.3.peg.3313"/>
<dbReference type="AlphaFoldDB" id="A0A0U5BDH8"/>
<dbReference type="GeneID" id="34784103"/>
<evidence type="ECO:0000313" key="3">
    <source>
        <dbReference type="Proteomes" id="UP000056109"/>
    </source>
</evidence>
<dbReference type="CDD" id="cd13444">
    <property type="entry name" value="CDI_toxin_EC869_like"/>
    <property type="match status" value="1"/>
</dbReference>
<feature type="domain" description="CdiA toxin EC869-like" evidence="1">
    <location>
        <begin position="101"/>
        <end position="235"/>
    </location>
</feature>
<proteinExistence type="predicted"/>
<dbReference type="EMBL" id="LN606600">
    <property type="protein sequence ID" value="CEF42386.1"/>
    <property type="molecule type" value="Genomic_DNA"/>
</dbReference>
<reference evidence="3" key="1">
    <citation type="submission" date="2014-09" db="EMBL/GenBank/DDBJ databases">
        <authorList>
            <person name="Illeghems K.G."/>
        </authorList>
    </citation>
    <scope>NUCLEOTIDE SEQUENCE [LARGE SCALE GENOMIC DNA]</scope>
    <source>
        <strain evidence="3">108B</strain>
    </source>
</reference>
<organism evidence="2 3">
    <name type="scientific">Acetobacter senegalensis</name>
    <dbReference type="NCBI Taxonomy" id="446692"/>
    <lineage>
        <taxon>Bacteria</taxon>
        <taxon>Pseudomonadati</taxon>
        <taxon>Pseudomonadota</taxon>
        <taxon>Alphaproteobacteria</taxon>
        <taxon>Acetobacterales</taxon>
        <taxon>Acetobacteraceae</taxon>
        <taxon>Acetobacter</taxon>
    </lineage>
</organism>
<protein>
    <recommendedName>
        <fullName evidence="1">CdiA toxin EC869-like domain-containing protein</fullName>
    </recommendedName>
</protein>
<name>A0A0U5BDH8_9PROT</name>
<dbReference type="RefSeq" id="WP_058988577.1">
    <property type="nucleotide sequence ID" value="NZ_LN606600.1"/>
</dbReference>
<dbReference type="KEGG" id="asz:ASN_3143"/>
<gene>
    <name evidence="2" type="ORF">ASN_3143</name>
</gene>
<dbReference type="Gene3D" id="3.40.1350.110">
    <property type="match status" value="1"/>
</dbReference>
<dbReference type="InterPro" id="IPR033799">
    <property type="entry name" value="CdiA_EC869-like"/>
</dbReference>
<dbReference type="Proteomes" id="UP000056109">
    <property type="component" value="Chromosome I"/>
</dbReference>
<evidence type="ECO:0000259" key="1">
    <source>
        <dbReference type="Pfam" id="PF21111"/>
    </source>
</evidence>
<accession>A0A0U5BDH8</accession>